<accession>G8BX98</accession>
<dbReference type="Pfam" id="PF08987">
    <property type="entry name" value="DUF1892"/>
    <property type="match status" value="1"/>
</dbReference>
<dbReference type="AlphaFoldDB" id="G8BX98"/>
<dbReference type="Gene3D" id="3.10.20.250">
    <property type="entry name" value="YML108W-like"/>
    <property type="match status" value="1"/>
</dbReference>
<gene>
    <name evidence="1" type="primary">TPHA0I00190</name>
    <name evidence="1" type="ordered locus">TPHA_0I00190</name>
</gene>
<dbReference type="KEGG" id="tpf:TPHA_0I00190"/>
<sequence length="138" mass="15897">MAGESAPYRMLVLLEEPLEENIETLTRDGDVKEVNEHNVEKGETQSKSHEFVDELILPFNVDELDMLNEWFDKFDDEVCIPNEGHIKYEITSDGLIVLMLDKEIEHVVSKVKEFVSANQMLASDEEEQEYQKSAETGF</sequence>
<dbReference type="GeneID" id="11534483"/>
<proteinExistence type="predicted"/>
<dbReference type="InterPro" id="IPR035946">
    <property type="entry name" value="YML108W-like_sf"/>
</dbReference>
<dbReference type="HOGENOM" id="CLU_2145549_0_0_1"/>
<dbReference type="OrthoDB" id="4035606at2759"/>
<dbReference type="SUPFAM" id="SSF89975">
    <property type="entry name" value="Hypothetical protein Yml108w"/>
    <property type="match status" value="1"/>
</dbReference>
<dbReference type="InterPro" id="IPR015080">
    <property type="entry name" value="DUF1892"/>
</dbReference>
<reference evidence="1 2" key="1">
    <citation type="journal article" date="2011" name="Proc. Natl. Acad. Sci. U.S.A.">
        <title>Evolutionary erosion of yeast sex chromosomes by mating-type switching accidents.</title>
        <authorList>
            <person name="Gordon J.L."/>
            <person name="Armisen D."/>
            <person name="Proux-Wera E."/>
            <person name="Oheigeartaigh S.S."/>
            <person name="Byrne K.P."/>
            <person name="Wolfe K.H."/>
        </authorList>
    </citation>
    <scope>NUCLEOTIDE SEQUENCE [LARGE SCALE GENOMIC DNA]</scope>
    <source>
        <strain evidence="2">ATCC 24235 / CBS 4417 / NBRC 1672 / NRRL Y-8282 / UCD 70-5</strain>
    </source>
</reference>
<evidence type="ECO:0000313" key="2">
    <source>
        <dbReference type="Proteomes" id="UP000005666"/>
    </source>
</evidence>
<dbReference type="EMBL" id="HE612864">
    <property type="protein sequence ID" value="CCE64526.1"/>
    <property type="molecule type" value="Genomic_DNA"/>
</dbReference>
<dbReference type="OMA" id="HIKYEIT"/>
<organism evidence="1 2">
    <name type="scientific">Tetrapisispora phaffii (strain ATCC 24235 / CBS 4417 / NBRC 1672 / NRRL Y-8282 / UCD 70-5)</name>
    <name type="common">Yeast</name>
    <name type="synonym">Fabospora phaffii</name>
    <dbReference type="NCBI Taxonomy" id="1071381"/>
    <lineage>
        <taxon>Eukaryota</taxon>
        <taxon>Fungi</taxon>
        <taxon>Dikarya</taxon>
        <taxon>Ascomycota</taxon>
        <taxon>Saccharomycotina</taxon>
        <taxon>Saccharomycetes</taxon>
        <taxon>Saccharomycetales</taxon>
        <taxon>Saccharomycetaceae</taxon>
        <taxon>Tetrapisispora</taxon>
    </lineage>
</organism>
<protein>
    <submittedName>
        <fullName evidence="1">Uncharacterized protein</fullName>
    </submittedName>
</protein>
<dbReference type="Proteomes" id="UP000005666">
    <property type="component" value="Chromosome 9"/>
</dbReference>
<dbReference type="eggNOG" id="ENOG502S3ZA">
    <property type="taxonomic scope" value="Eukaryota"/>
</dbReference>
<dbReference type="RefSeq" id="XP_003686960.1">
    <property type="nucleotide sequence ID" value="XM_003686912.1"/>
</dbReference>
<evidence type="ECO:0000313" key="1">
    <source>
        <dbReference type="EMBL" id="CCE64526.1"/>
    </source>
</evidence>
<keyword evidence="2" id="KW-1185">Reference proteome</keyword>
<name>G8BX98_TETPH</name>